<evidence type="ECO:0000313" key="7">
    <source>
        <dbReference type="EMBL" id="WAQ96429.1"/>
    </source>
</evidence>
<evidence type="ECO:0000256" key="5">
    <source>
        <dbReference type="PROSITE-ProRule" id="PRU00104"/>
    </source>
</evidence>
<evidence type="ECO:0000256" key="4">
    <source>
        <dbReference type="ARBA" id="ARBA00022786"/>
    </source>
</evidence>
<dbReference type="SUPFAM" id="SSF56204">
    <property type="entry name" value="Hect, E3 ligase catalytic domain"/>
    <property type="match status" value="1"/>
</dbReference>
<dbReference type="Pfam" id="PF00632">
    <property type="entry name" value="HECT"/>
    <property type="match status" value="1"/>
</dbReference>
<evidence type="ECO:0000256" key="1">
    <source>
        <dbReference type="ARBA" id="ARBA00000885"/>
    </source>
</evidence>
<keyword evidence="4 5" id="KW-0833">Ubl conjugation pathway</keyword>
<protein>
    <recommendedName>
        <fullName evidence="2">HECT-type E3 ubiquitin transferase</fullName>
        <ecNumber evidence="2">2.3.2.26</ecNumber>
    </recommendedName>
</protein>
<comment type="catalytic activity">
    <reaction evidence="1">
        <text>S-ubiquitinyl-[E2 ubiquitin-conjugating enzyme]-L-cysteine + [acceptor protein]-L-lysine = [E2 ubiquitin-conjugating enzyme]-L-cysteine + N(6)-ubiquitinyl-[acceptor protein]-L-lysine.</text>
        <dbReference type="EC" id="2.3.2.26"/>
    </reaction>
</comment>
<evidence type="ECO:0000259" key="6">
    <source>
        <dbReference type="PROSITE" id="PS50237"/>
    </source>
</evidence>
<feature type="active site" description="Glycyl thioester intermediate" evidence="5">
    <location>
        <position position="112"/>
    </location>
</feature>
<dbReference type="Proteomes" id="UP001164746">
    <property type="component" value="Chromosome 2"/>
</dbReference>
<sequence length="186" mass="21614">MNVPVSQEYFGEVKTVEKEYVEKYVGYLFNESVKQQFDSFSTGFHKVCGGQVLNTEYKEEFHRYHPTIQMWIFLHLTFVCLSVYLTGCDKVPIQGMKYVKVPETYLPVAHTCFNLLDLPLYSSKENLRTKLHQAIEQTQGFGLIIAVDDYTNSHSRSASYYTYVHSKDGQKPELISPNNLEKFRIL</sequence>
<keyword evidence="3" id="KW-0808">Transferase</keyword>
<evidence type="ECO:0000313" key="8">
    <source>
        <dbReference type="Proteomes" id="UP001164746"/>
    </source>
</evidence>
<keyword evidence="8" id="KW-1185">Reference proteome</keyword>
<reference evidence="7" key="1">
    <citation type="submission" date="2022-11" db="EMBL/GenBank/DDBJ databases">
        <title>Centuries of genome instability and evolution in soft-shell clam transmissible cancer (bioRxiv).</title>
        <authorList>
            <person name="Hart S.F.M."/>
            <person name="Yonemitsu M.A."/>
            <person name="Giersch R.M."/>
            <person name="Beal B.F."/>
            <person name="Arriagada G."/>
            <person name="Davis B.W."/>
            <person name="Ostrander E.A."/>
            <person name="Goff S.P."/>
            <person name="Metzger M.J."/>
        </authorList>
    </citation>
    <scope>NUCLEOTIDE SEQUENCE</scope>
    <source>
        <strain evidence="7">MELC-2E11</strain>
        <tissue evidence="7">Siphon/mantle</tissue>
    </source>
</reference>
<name>A0ABY7DGK2_MYAAR</name>
<dbReference type="Gene3D" id="3.30.2410.10">
    <property type="entry name" value="Hect, E3 ligase catalytic domain"/>
    <property type="match status" value="1"/>
</dbReference>
<evidence type="ECO:0000256" key="2">
    <source>
        <dbReference type="ARBA" id="ARBA00012485"/>
    </source>
</evidence>
<gene>
    <name evidence="7" type="ORF">MAR_029119</name>
</gene>
<dbReference type="InterPro" id="IPR044611">
    <property type="entry name" value="E3A/B/C-like"/>
</dbReference>
<proteinExistence type="predicted"/>
<dbReference type="EMBL" id="CP111013">
    <property type="protein sequence ID" value="WAQ96429.1"/>
    <property type="molecule type" value="Genomic_DNA"/>
</dbReference>
<dbReference type="InterPro" id="IPR035983">
    <property type="entry name" value="Hect_E3_ubiquitin_ligase"/>
</dbReference>
<dbReference type="EC" id="2.3.2.26" evidence="2"/>
<accession>A0ABY7DGK2</accession>
<evidence type="ECO:0000256" key="3">
    <source>
        <dbReference type="ARBA" id="ARBA00022679"/>
    </source>
</evidence>
<dbReference type="PROSITE" id="PS50237">
    <property type="entry name" value="HECT"/>
    <property type="match status" value="1"/>
</dbReference>
<feature type="domain" description="HECT" evidence="6">
    <location>
        <begin position="84"/>
        <end position="144"/>
    </location>
</feature>
<organism evidence="7 8">
    <name type="scientific">Mya arenaria</name>
    <name type="common">Soft-shell clam</name>
    <dbReference type="NCBI Taxonomy" id="6604"/>
    <lineage>
        <taxon>Eukaryota</taxon>
        <taxon>Metazoa</taxon>
        <taxon>Spiralia</taxon>
        <taxon>Lophotrochozoa</taxon>
        <taxon>Mollusca</taxon>
        <taxon>Bivalvia</taxon>
        <taxon>Autobranchia</taxon>
        <taxon>Heteroconchia</taxon>
        <taxon>Euheterodonta</taxon>
        <taxon>Imparidentia</taxon>
        <taxon>Neoheterodontei</taxon>
        <taxon>Myida</taxon>
        <taxon>Myoidea</taxon>
        <taxon>Myidae</taxon>
        <taxon>Mya</taxon>
    </lineage>
</organism>
<dbReference type="PANTHER" id="PTHR45700">
    <property type="entry name" value="UBIQUITIN-PROTEIN LIGASE E3C"/>
    <property type="match status" value="1"/>
</dbReference>
<dbReference type="InterPro" id="IPR000569">
    <property type="entry name" value="HECT_dom"/>
</dbReference>